<protein>
    <submittedName>
        <fullName evidence="1">Uncharacterized protein</fullName>
    </submittedName>
</protein>
<dbReference type="EMBL" id="QQSY01000002">
    <property type="protein sequence ID" value="RDI98926.1"/>
    <property type="molecule type" value="Genomic_DNA"/>
</dbReference>
<dbReference type="RefSeq" id="WP_114825013.1">
    <property type="nucleotide sequence ID" value="NZ_QQSY01000002.1"/>
</dbReference>
<organism evidence="1 2">
    <name type="scientific">Dyella solisilvae</name>
    <dbReference type="NCBI Taxonomy" id="1920168"/>
    <lineage>
        <taxon>Bacteria</taxon>
        <taxon>Pseudomonadati</taxon>
        <taxon>Pseudomonadota</taxon>
        <taxon>Gammaproteobacteria</taxon>
        <taxon>Lysobacterales</taxon>
        <taxon>Rhodanobacteraceae</taxon>
        <taxon>Dyella</taxon>
    </lineage>
</organism>
<comment type="caution">
    <text evidence="1">The sequence shown here is derived from an EMBL/GenBank/DDBJ whole genome shotgun (WGS) entry which is preliminary data.</text>
</comment>
<name>A0A370K8E7_9GAMM</name>
<sequence>MSDNADRESEGLIILKLADACENSGRIPLTEVDINKFGGVRPVYRALRKALGARFSALVLDGAEVRMQVRPNEHDGTPYDLTTFAVDTEATAIEVQANGDLARPLPIAQVVKRLDLVAVIQAVSRARHVFGLDVFAVCAGEARKLPVLPPAAFTQPDPDSELRKEGSFAIKGLVRDDQRGHQLLVTDGEHRVQLPRDDPRWTWAEIGHILDRQAMLVGALVRGSKAQLWTVDDATRLET</sequence>
<dbReference type="AlphaFoldDB" id="A0A370K8E7"/>
<evidence type="ECO:0000313" key="2">
    <source>
        <dbReference type="Proteomes" id="UP000254711"/>
    </source>
</evidence>
<proteinExistence type="predicted"/>
<gene>
    <name evidence="1" type="ORF">DVT68_10545</name>
</gene>
<evidence type="ECO:0000313" key="1">
    <source>
        <dbReference type="EMBL" id="RDI98926.1"/>
    </source>
</evidence>
<keyword evidence="2" id="KW-1185">Reference proteome</keyword>
<reference evidence="1 2" key="1">
    <citation type="submission" date="2018-07" db="EMBL/GenBank/DDBJ databases">
        <title>Dyella solisilvae sp. nov., isolated from the pine and broad-leaved mixed forest soil.</title>
        <authorList>
            <person name="Gao Z."/>
            <person name="Qiu L."/>
        </authorList>
    </citation>
    <scope>NUCLEOTIDE SEQUENCE [LARGE SCALE GENOMIC DNA]</scope>
    <source>
        <strain evidence="1 2">DHG54</strain>
    </source>
</reference>
<accession>A0A370K8E7</accession>
<dbReference type="Proteomes" id="UP000254711">
    <property type="component" value="Unassembled WGS sequence"/>
</dbReference>